<dbReference type="InterPro" id="IPR016187">
    <property type="entry name" value="CTDL_fold"/>
</dbReference>
<dbReference type="Pfam" id="PF00024">
    <property type="entry name" value="PAN_1"/>
    <property type="match status" value="1"/>
</dbReference>
<dbReference type="Pfam" id="PF00084">
    <property type="entry name" value="Sushi"/>
    <property type="match status" value="2"/>
</dbReference>
<gene>
    <name evidence="7" type="ORF">ACJMK2_001905</name>
</gene>
<dbReference type="InterPro" id="IPR035976">
    <property type="entry name" value="Sushi/SCR/CCP_sf"/>
</dbReference>
<dbReference type="AlphaFoldDB" id="A0ABD3XWU8"/>
<dbReference type="PROSITE" id="PS50041">
    <property type="entry name" value="C_TYPE_LECTIN_2"/>
    <property type="match status" value="1"/>
</dbReference>
<evidence type="ECO:0000259" key="4">
    <source>
        <dbReference type="PROSITE" id="PS50041"/>
    </source>
</evidence>
<accession>A0ABD3XWU8</accession>
<organism evidence="7 8">
    <name type="scientific">Sinanodonta woodiana</name>
    <name type="common">Chinese pond mussel</name>
    <name type="synonym">Anodonta woodiana</name>
    <dbReference type="NCBI Taxonomy" id="1069815"/>
    <lineage>
        <taxon>Eukaryota</taxon>
        <taxon>Metazoa</taxon>
        <taxon>Spiralia</taxon>
        <taxon>Lophotrochozoa</taxon>
        <taxon>Mollusca</taxon>
        <taxon>Bivalvia</taxon>
        <taxon>Autobranchia</taxon>
        <taxon>Heteroconchia</taxon>
        <taxon>Palaeoheterodonta</taxon>
        <taxon>Unionida</taxon>
        <taxon>Unionoidea</taxon>
        <taxon>Unionidae</taxon>
        <taxon>Unioninae</taxon>
        <taxon>Sinanodonta</taxon>
    </lineage>
</organism>
<dbReference type="PROSITE" id="PS50923">
    <property type="entry name" value="SUSHI"/>
    <property type="match status" value="1"/>
</dbReference>
<dbReference type="InterPro" id="IPR003609">
    <property type="entry name" value="Pan_app"/>
</dbReference>
<keyword evidence="1" id="KW-0732">Signal</keyword>
<keyword evidence="3" id="KW-0768">Sushi</keyword>
<evidence type="ECO:0000259" key="5">
    <source>
        <dbReference type="PROSITE" id="PS50923"/>
    </source>
</evidence>
<proteinExistence type="predicted"/>
<evidence type="ECO:0000313" key="7">
    <source>
        <dbReference type="EMBL" id="KAL3889567.1"/>
    </source>
</evidence>
<keyword evidence="8" id="KW-1185">Reference proteome</keyword>
<evidence type="ECO:0000256" key="1">
    <source>
        <dbReference type="ARBA" id="ARBA00022729"/>
    </source>
</evidence>
<reference evidence="7 8" key="1">
    <citation type="submission" date="2024-11" db="EMBL/GenBank/DDBJ databases">
        <title>Chromosome-level genome assembly of the freshwater bivalve Anodonta woodiana.</title>
        <authorList>
            <person name="Chen X."/>
        </authorList>
    </citation>
    <scope>NUCLEOTIDE SEQUENCE [LARGE SCALE GENOMIC DNA]</scope>
    <source>
        <strain evidence="7">MN2024</strain>
        <tissue evidence="7">Gills</tissue>
    </source>
</reference>
<dbReference type="SMART" id="SM00034">
    <property type="entry name" value="CLECT"/>
    <property type="match status" value="1"/>
</dbReference>
<feature type="domain" description="C-type lectin" evidence="4">
    <location>
        <begin position="202"/>
        <end position="309"/>
    </location>
</feature>
<dbReference type="Gene3D" id="2.10.70.10">
    <property type="entry name" value="Complement Module, domain 1"/>
    <property type="match status" value="2"/>
</dbReference>
<comment type="caution">
    <text evidence="3">Lacks conserved residue(s) required for the propagation of feature annotation.</text>
</comment>
<dbReference type="SUPFAM" id="SSF57535">
    <property type="entry name" value="Complement control module/SCR domain"/>
    <property type="match status" value="2"/>
</dbReference>
<feature type="domain" description="Sushi" evidence="5">
    <location>
        <begin position="1"/>
        <end position="47"/>
    </location>
</feature>
<evidence type="ECO:0000313" key="8">
    <source>
        <dbReference type="Proteomes" id="UP001634394"/>
    </source>
</evidence>
<feature type="domain" description="Apple" evidence="6">
    <location>
        <begin position="102"/>
        <end position="184"/>
    </location>
</feature>
<evidence type="ECO:0000256" key="2">
    <source>
        <dbReference type="ARBA" id="ARBA00023157"/>
    </source>
</evidence>
<dbReference type="EMBL" id="JBJQND010000001">
    <property type="protein sequence ID" value="KAL3889567.1"/>
    <property type="molecule type" value="Genomic_DNA"/>
</dbReference>
<dbReference type="Proteomes" id="UP001634394">
    <property type="component" value="Unassembled WGS sequence"/>
</dbReference>
<dbReference type="Gene3D" id="3.50.4.10">
    <property type="entry name" value="Hepatocyte Growth Factor"/>
    <property type="match status" value="1"/>
</dbReference>
<dbReference type="InterPro" id="IPR000436">
    <property type="entry name" value="Sushi_SCR_CCP_dom"/>
</dbReference>
<dbReference type="InterPro" id="IPR016186">
    <property type="entry name" value="C-type_lectin-like/link_sf"/>
</dbReference>
<evidence type="ECO:0000259" key="6">
    <source>
        <dbReference type="PROSITE" id="PS50948"/>
    </source>
</evidence>
<protein>
    <submittedName>
        <fullName evidence="7">Uncharacterized protein</fullName>
    </submittedName>
</protein>
<name>A0ABD3XWU8_SINWO</name>
<dbReference type="Gene3D" id="3.10.100.10">
    <property type="entry name" value="Mannose-Binding Protein A, subunit A"/>
    <property type="match status" value="1"/>
</dbReference>
<dbReference type="SUPFAM" id="SSF57414">
    <property type="entry name" value="Hairpin loop containing domain-like"/>
    <property type="match status" value="1"/>
</dbReference>
<sequence length="311" mass="34812">MTTSEVEIGQNYAYNCQAGLYAKAGQTPTVTCLPDGNWTSTTFTCACKTHPMKYGTILEMADVEVGQNYTYKCQSNLFEKGDLDPTITCLENGSWTSTNFQCVKQNWKQDTINYNNIHTSDLISNVFGIDLLECMRQCDDSQKTCLSFFYDNHTSQCLLSSSFRRGLPQHLQSSEGLVYYTAPSTLCDMGYVNVSLGGSYFCIKSYSESTTFNEAMQQCESEKAKLLVITTIDQIADVKPHLHAGWTYVGISDETTEGTWVTWDGKVVNLTWGTGEPNGGTSENCGIIHYEYITFYNSPCTWKNHFVCSKP</sequence>
<dbReference type="CDD" id="cd00037">
    <property type="entry name" value="CLECT"/>
    <property type="match status" value="1"/>
</dbReference>
<dbReference type="SUPFAM" id="SSF56436">
    <property type="entry name" value="C-type lectin-like"/>
    <property type="match status" value="1"/>
</dbReference>
<evidence type="ECO:0000256" key="3">
    <source>
        <dbReference type="PROSITE-ProRule" id="PRU00302"/>
    </source>
</evidence>
<comment type="caution">
    <text evidence="7">The sequence shown here is derived from an EMBL/GenBank/DDBJ whole genome shotgun (WGS) entry which is preliminary data.</text>
</comment>
<dbReference type="InterPro" id="IPR001304">
    <property type="entry name" value="C-type_lectin-like"/>
</dbReference>
<dbReference type="Pfam" id="PF00059">
    <property type="entry name" value="Lectin_C"/>
    <property type="match status" value="1"/>
</dbReference>
<dbReference type="PROSITE" id="PS50948">
    <property type="entry name" value="PAN"/>
    <property type="match status" value="1"/>
</dbReference>
<keyword evidence="2" id="KW-1015">Disulfide bond</keyword>